<evidence type="ECO:0000256" key="1">
    <source>
        <dbReference type="SAM" id="Phobius"/>
    </source>
</evidence>
<comment type="caution">
    <text evidence="2">The sequence shown here is derived from an EMBL/GenBank/DDBJ whole genome shotgun (WGS) entry which is preliminary data.</text>
</comment>
<evidence type="ECO:0000313" key="2">
    <source>
        <dbReference type="EMBL" id="MDQ0230256.1"/>
    </source>
</evidence>
<name>A0ABT9ZEJ0_9BACI</name>
<dbReference type="EMBL" id="JAUSUD010000005">
    <property type="protein sequence ID" value="MDQ0230256.1"/>
    <property type="molecule type" value="Genomic_DNA"/>
</dbReference>
<accession>A0ABT9ZEJ0</accession>
<gene>
    <name evidence="2" type="ORF">J2S19_001510</name>
</gene>
<keyword evidence="1" id="KW-0812">Transmembrane</keyword>
<evidence type="ECO:0000313" key="3">
    <source>
        <dbReference type="Proteomes" id="UP001234495"/>
    </source>
</evidence>
<proteinExistence type="predicted"/>
<keyword evidence="1" id="KW-0472">Membrane</keyword>
<sequence length="120" mass="13058">MNTAMKHPDQTNNLKSSGNSVICKKCKSNQVVANKRGYSFGLMFKVLFSLVAIGIIFSIIRSLVFNVLDFNSTLYGILMAPTAIGIFFSLPIALLCGFIGRNSLVNGCMNCGNKWIAGKK</sequence>
<keyword evidence="1" id="KW-1133">Transmembrane helix</keyword>
<protein>
    <submittedName>
        <fullName evidence="2">Uncharacterized protein</fullName>
    </submittedName>
</protein>
<dbReference type="Proteomes" id="UP001234495">
    <property type="component" value="Unassembled WGS sequence"/>
</dbReference>
<feature type="transmembrane region" description="Helical" evidence="1">
    <location>
        <begin position="46"/>
        <end position="68"/>
    </location>
</feature>
<organism evidence="2 3">
    <name type="scientific">Metabacillus malikii</name>
    <dbReference type="NCBI Taxonomy" id="1504265"/>
    <lineage>
        <taxon>Bacteria</taxon>
        <taxon>Bacillati</taxon>
        <taxon>Bacillota</taxon>
        <taxon>Bacilli</taxon>
        <taxon>Bacillales</taxon>
        <taxon>Bacillaceae</taxon>
        <taxon>Metabacillus</taxon>
    </lineage>
</organism>
<dbReference type="RefSeq" id="WP_307339270.1">
    <property type="nucleotide sequence ID" value="NZ_JAUSUD010000005.1"/>
</dbReference>
<reference evidence="2 3" key="1">
    <citation type="submission" date="2023-07" db="EMBL/GenBank/DDBJ databases">
        <title>Genomic Encyclopedia of Type Strains, Phase IV (KMG-IV): sequencing the most valuable type-strain genomes for metagenomic binning, comparative biology and taxonomic classification.</title>
        <authorList>
            <person name="Goeker M."/>
        </authorList>
    </citation>
    <scope>NUCLEOTIDE SEQUENCE [LARGE SCALE GENOMIC DNA]</scope>
    <source>
        <strain evidence="2 3">DSM 29005</strain>
    </source>
</reference>
<keyword evidence="3" id="KW-1185">Reference proteome</keyword>
<feature type="transmembrane region" description="Helical" evidence="1">
    <location>
        <begin position="74"/>
        <end position="99"/>
    </location>
</feature>